<evidence type="ECO:0000313" key="3">
    <source>
        <dbReference type="EMBL" id="QUC08092.1"/>
    </source>
</evidence>
<evidence type="ECO:0000256" key="2">
    <source>
        <dbReference type="SAM" id="Phobius"/>
    </source>
</evidence>
<proteinExistence type="predicted"/>
<keyword evidence="4" id="KW-1185">Reference proteome</keyword>
<name>A0ABX7Y4F8_9ACTN</name>
<gene>
    <name evidence="3" type="ORF">J5A65_14490</name>
</gene>
<protein>
    <submittedName>
        <fullName evidence="3">Type II toxin-antitoxin system VapB family antitoxin</fullName>
    </submittedName>
</protein>
<dbReference type="RefSeq" id="WP_212323590.1">
    <property type="nucleotide sequence ID" value="NZ_AP024463.1"/>
</dbReference>
<feature type="transmembrane region" description="Helical" evidence="2">
    <location>
        <begin position="191"/>
        <end position="212"/>
    </location>
</feature>
<evidence type="ECO:0000256" key="1">
    <source>
        <dbReference type="ARBA" id="ARBA00022649"/>
    </source>
</evidence>
<dbReference type="InterPro" id="IPR011660">
    <property type="entry name" value="VapB-like"/>
</dbReference>
<evidence type="ECO:0000313" key="4">
    <source>
        <dbReference type="Proteomes" id="UP000678513"/>
    </source>
</evidence>
<organism evidence="3 4">
    <name type="scientific">Arachnia rubra</name>
    <dbReference type="NCBI Taxonomy" id="1547448"/>
    <lineage>
        <taxon>Bacteria</taxon>
        <taxon>Bacillati</taxon>
        <taxon>Actinomycetota</taxon>
        <taxon>Actinomycetes</taxon>
        <taxon>Propionibacteriales</taxon>
        <taxon>Propionibacteriaceae</taxon>
        <taxon>Arachnia</taxon>
    </lineage>
</organism>
<accession>A0ABX7Y4F8</accession>
<dbReference type="EMBL" id="CP072384">
    <property type="protein sequence ID" value="QUC08092.1"/>
    <property type="molecule type" value="Genomic_DNA"/>
</dbReference>
<dbReference type="Proteomes" id="UP000678513">
    <property type="component" value="Chromosome"/>
</dbReference>
<keyword evidence="1" id="KW-1277">Toxin-antitoxin system</keyword>
<keyword evidence="2" id="KW-0812">Transmembrane</keyword>
<keyword evidence="2" id="KW-0472">Membrane</keyword>
<reference evidence="3 4" key="1">
    <citation type="submission" date="2021-03" db="EMBL/GenBank/DDBJ databases">
        <title>Human Oral Microbial Genomes.</title>
        <authorList>
            <person name="Johnston C.D."/>
            <person name="Chen T."/>
            <person name="Dewhirst F.E."/>
        </authorList>
    </citation>
    <scope>NUCLEOTIDE SEQUENCE [LARGE SCALE GENOMIC DNA]</scope>
    <source>
        <strain evidence="3 4">DSMZ 100122</strain>
    </source>
</reference>
<dbReference type="Pfam" id="PF07704">
    <property type="entry name" value="PSK_trans_fac"/>
    <property type="match status" value="1"/>
</dbReference>
<keyword evidence="2" id="KW-1133">Transmembrane helix</keyword>
<sequence length="215" mass="23483">MALNIKKQRVCNLAREAAERFNTTQVEVIEKALQKLLHSEEQRRKERYERTMAAVDAIHASTTDEVAMVEAELKLIFERYLHESPDGSWHVDVQAVRADGAPEAELRRIADGFNSVLGKAVFPEGDDNGLGDQGVNPEYAFGPREWAVCTLDYVVPGAGEGLLGGGVYAWLKKGKYAKVASFLLRAVAPRMLLGGGVGLAVNLAVGASWCWIGKN</sequence>